<evidence type="ECO:0000313" key="2">
    <source>
        <dbReference type="Proteomes" id="UP001246858"/>
    </source>
</evidence>
<reference evidence="1" key="1">
    <citation type="submission" date="2023-07" db="EMBL/GenBank/DDBJ databases">
        <title>Sorghum-associated microbial communities from plants grown in Nebraska, USA.</title>
        <authorList>
            <person name="Schachtman D."/>
        </authorList>
    </citation>
    <scope>NUCLEOTIDE SEQUENCE</scope>
    <source>
        <strain evidence="1">2697</strain>
    </source>
</reference>
<sequence>MANFNANDLLKKYEAGECTPEELALVEGYLINTKITEQDLLAVESDLYELQIRGAKIPEQPKRLNPVLRMTGWAAAILIVGGLAILLFRSGKPQIEEYANDIEPGSNQATLTLANGKKINLGDVKNGELAVDRGVKIIKAADGQLTYVFNPDIKAAPTRDSIPALVSVNEVSSNPYKGLNSVTTPRGGQYHIALPDGTNVWINAGSTLRFPSTFEGLAERRVLLLGEAYFEVAQVKSVFGMKKRARKMPFIVKTANQEVKVLGTHFNINCYTDEKDIKTTLLEGSVGITSPLLQAEETILEPGDQGINNGSVIKVRKVDTDEAVSWIKGEFVFRNEDLESIMRKVARWYNVEVIYENQQARKELFGGVLSRYDKISKVLNALEQTSNVKFRVTGKKVFVAM</sequence>
<comment type="caution">
    <text evidence="1">The sequence shown here is derived from an EMBL/GenBank/DDBJ whole genome shotgun (WGS) entry which is preliminary data.</text>
</comment>
<gene>
    <name evidence="1" type="ORF">J2X78_001376</name>
</gene>
<dbReference type="Proteomes" id="UP001246858">
    <property type="component" value="Unassembled WGS sequence"/>
</dbReference>
<protein>
    <submittedName>
        <fullName evidence="1">Ferric-dicitrate binding protein FerR (Iron transport regulator)</fullName>
    </submittedName>
</protein>
<proteinExistence type="predicted"/>
<dbReference type="EMBL" id="JAVDTF010000001">
    <property type="protein sequence ID" value="MDR6782824.1"/>
    <property type="molecule type" value="Genomic_DNA"/>
</dbReference>
<keyword evidence="2" id="KW-1185">Reference proteome</keyword>
<name>A0ACC6KUB0_9SPHI</name>
<accession>A0ACC6KUB0</accession>
<organism evidence="1 2">
    <name type="scientific">Pedobacter africanus</name>
    <dbReference type="NCBI Taxonomy" id="151894"/>
    <lineage>
        <taxon>Bacteria</taxon>
        <taxon>Pseudomonadati</taxon>
        <taxon>Bacteroidota</taxon>
        <taxon>Sphingobacteriia</taxon>
        <taxon>Sphingobacteriales</taxon>
        <taxon>Sphingobacteriaceae</taxon>
        <taxon>Pedobacter</taxon>
    </lineage>
</organism>
<evidence type="ECO:0000313" key="1">
    <source>
        <dbReference type="EMBL" id="MDR6782824.1"/>
    </source>
</evidence>